<protein>
    <submittedName>
        <fullName evidence="3">Uncharacterized protein</fullName>
    </submittedName>
</protein>
<comment type="caution">
    <text evidence="3">The sequence shown here is derived from an EMBL/GenBank/DDBJ whole genome shotgun (WGS) entry which is preliminary data.</text>
</comment>
<dbReference type="EMBL" id="VDEP01000306">
    <property type="protein sequence ID" value="KAA1108042.1"/>
    <property type="molecule type" value="Genomic_DNA"/>
</dbReference>
<evidence type="ECO:0000313" key="4">
    <source>
        <dbReference type="Proteomes" id="UP000325313"/>
    </source>
</evidence>
<proteinExistence type="predicted"/>
<organism evidence="3 4">
    <name type="scientific">Puccinia graminis f. sp. tritici</name>
    <dbReference type="NCBI Taxonomy" id="56615"/>
    <lineage>
        <taxon>Eukaryota</taxon>
        <taxon>Fungi</taxon>
        <taxon>Dikarya</taxon>
        <taxon>Basidiomycota</taxon>
        <taxon>Pucciniomycotina</taxon>
        <taxon>Pucciniomycetes</taxon>
        <taxon>Pucciniales</taxon>
        <taxon>Pucciniaceae</taxon>
        <taxon>Puccinia</taxon>
    </lineage>
</organism>
<feature type="signal peptide" evidence="2">
    <location>
        <begin position="1"/>
        <end position="20"/>
    </location>
</feature>
<dbReference type="Proteomes" id="UP000325313">
    <property type="component" value="Unassembled WGS sequence"/>
</dbReference>
<evidence type="ECO:0000256" key="1">
    <source>
        <dbReference type="SAM" id="MobiDB-lite"/>
    </source>
</evidence>
<feature type="region of interest" description="Disordered" evidence="1">
    <location>
        <begin position="33"/>
        <end position="106"/>
    </location>
</feature>
<keyword evidence="2" id="KW-0732">Signal</keyword>
<gene>
    <name evidence="3" type="ORF">PGTUg99_026150</name>
</gene>
<feature type="chain" id="PRO_5022933675" evidence="2">
    <location>
        <begin position="21"/>
        <end position="106"/>
    </location>
</feature>
<evidence type="ECO:0000256" key="2">
    <source>
        <dbReference type="SAM" id="SignalP"/>
    </source>
</evidence>
<dbReference type="AlphaFoldDB" id="A0A5B0Q4M3"/>
<name>A0A5B0Q4M3_PUCGR</name>
<evidence type="ECO:0000313" key="3">
    <source>
        <dbReference type="EMBL" id="KAA1108042.1"/>
    </source>
</evidence>
<reference evidence="3 4" key="1">
    <citation type="submission" date="2019-05" db="EMBL/GenBank/DDBJ databases">
        <title>Emergence of the Ug99 lineage of the wheat stem rust pathogen through somatic hybridization.</title>
        <authorList>
            <person name="Li F."/>
            <person name="Upadhyaya N.M."/>
            <person name="Sperschneider J."/>
            <person name="Matny O."/>
            <person name="Nguyen-Phuc H."/>
            <person name="Mago R."/>
            <person name="Raley C."/>
            <person name="Miller M.E."/>
            <person name="Silverstein K.A.T."/>
            <person name="Henningsen E."/>
            <person name="Hirsch C.D."/>
            <person name="Visser B."/>
            <person name="Pretorius Z.A."/>
            <person name="Steffenson B.J."/>
            <person name="Schwessinger B."/>
            <person name="Dodds P.N."/>
            <person name="Figueroa M."/>
        </authorList>
    </citation>
    <scope>NUCLEOTIDE SEQUENCE [LARGE SCALE GENOMIC DNA]</scope>
    <source>
        <strain evidence="3 4">Ug99</strain>
    </source>
</reference>
<feature type="compositionally biased region" description="Basic residues" evidence="1">
    <location>
        <begin position="97"/>
        <end position="106"/>
    </location>
</feature>
<sequence>MFRLRFYTDLFIFSVTFGDAGLVARPDEVISPPATSQTTGADHVANGEGAIKPMSNGEGTSTAISEAVQFPDPDDAPLALSSPAKGKGKLLPALSPNKKKRPAPGA</sequence>
<accession>A0A5B0Q4M3</accession>